<keyword evidence="1" id="KW-0343">GTPase activation</keyword>
<name>A0A6A5C255_NAEFO</name>
<dbReference type="InterPro" id="IPR003591">
    <property type="entry name" value="Leu-rich_rpt_typical-subtyp"/>
</dbReference>
<dbReference type="GeneID" id="68120322"/>
<dbReference type="Gene3D" id="3.80.10.10">
    <property type="entry name" value="Ribonuclease Inhibitor"/>
    <property type="match status" value="3"/>
</dbReference>
<keyword evidence="3" id="KW-0677">Repeat</keyword>
<dbReference type="InterPro" id="IPR027038">
    <property type="entry name" value="RanGap"/>
</dbReference>
<dbReference type="GO" id="GO:0048471">
    <property type="term" value="C:perinuclear region of cytoplasm"/>
    <property type="evidence" value="ECO:0007669"/>
    <property type="project" value="TreeGrafter"/>
</dbReference>
<dbReference type="EMBL" id="VFQX01000017">
    <property type="protein sequence ID" value="KAF0980624.1"/>
    <property type="molecule type" value="Genomic_DNA"/>
</dbReference>
<dbReference type="VEuPathDB" id="AmoebaDB:NfTy_035470"/>
<evidence type="ECO:0000313" key="4">
    <source>
        <dbReference type="EMBL" id="KAF0980624.1"/>
    </source>
</evidence>
<evidence type="ECO:0000313" key="5">
    <source>
        <dbReference type="Proteomes" id="UP000444721"/>
    </source>
</evidence>
<dbReference type="VEuPathDB" id="AmoebaDB:NF0033020"/>
<dbReference type="Proteomes" id="UP000444721">
    <property type="component" value="Unassembled WGS sequence"/>
</dbReference>
<dbReference type="VEuPathDB" id="AmoebaDB:FDP41_013107"/>
<dbReference type="Pfam" id="PF13516">
    <property type="entry name" value="LRR_6"/>
    <property type="match status" value="8"/>
</dbReference>
<dbReference type="InterPro" id="IPR032675">
    <property type="entry name" value="LRR_dom_sf"/>
</dbReference>
<protein>
    <recommendedName>
        <fullName evidence="6">F-box domain-containing protein</fullName>
    </recommendedName>
</protein>
<dbReference type="RefSeq" id="XP_044565337.1">
    <property type="nucleotide sequence ID" value="XM_044703701.1"/>
</dbReference>
<dbReference type="InterPro" id="IPR001611">
    <property type="entry name" value="Leu-rich_rpt"/>
</dbReference>
<evidence type="ECO:0000256" key="1">
    <source>
        <dbReference type="ARBA" id="ARBA00022468"/>
    </source>
</evidence>
<evidence type="ECO:0008006" key="6">
    <source>
        <dbReference type="Google" id="ProtNLM"/>
    </source>
</evidence>
<comment type="caution">
    <text evidence="4">The sequence shown here is derived from an EMBL/GenBank/DDBJ whole genome shotgun (WGS) entry which is preliminary data.</text>
</comment>
<dbReference type="SMART" id="SM00369">
    <property type="entry name" value="LRR_TYP"/>
    <property type="match status" value="5"/>
</dbReference>
<dbReference type="GO" id="GO:0005634">
    <property type="term" value="C:nucleus"/>
    <property type="evidence" value="ECO:0007669"/>
    <property type="project" value="TreeGrafter"/>
</dbReference>
<dbReference type="AlphaFoldDB" id="A0A6A5C255"/>
<dbReference type="GO" id="GO:0005829">
    <property type="term" value="C:cytosol"/>
    <property type="evidence" value="ECO:0007669"/>
    <property type="project" value="TreeGrafter"/>
</dbReference>
<sequence>MFKKWSTFFNEMLSNRIMNRSTRTMNHYSPRHQQQGSSTHHDPSNLFIHQNDLLNSNSHSASEFADDMIFQIYQFLDWKFIFSVCARVSKRWYLKSLEIPYALDLSDHFKEGRSISATKKKFYFDSTELLTHFSKCRNVIRLTELNLKGCRVAYEGAVSIASSPFMRNLTFLNLQNNELGNEGIRLIVNSENSKKLKGLVLNENHFGYSGVLAIASSENLKLLQTLHLGQNNIESIGLTALCDSNSSVLKNLTSLDLSYNSVGSESDIQCLSQCQIFSNLKDLNLSGNRIHFNQVKFIASSPILKNLMSLDMSDNFVVPEGAQFISEGSFQNLQTLKLKRNNIQDEGVKYISESDKMKYLTWLDLGDNGIENTGISYLANNNTSQLKHLTALFLEKNYILTQGVSAIANSVHLSQHVRILNLAENFILQEGIKLLCERMKNLTWLNVKGCMIGNDGIEMLSQSENMKQLTFLDVSFNELGTPCAISLANSPILSHLKELLLSHNHVGFYGANAIATSPYLNLRRLEISGNCIGVEGEKLIRENLVNLEGFFVQERRSFDDDIDMLDELVDSSESESSFE</sequence>
<dbReference type="VEuPathDB" id="AmoebaDB:NF0123520"/>
<dbReference type="GO" id="GO:0006913">
    <property type="term" value="P:nucleocytoplasmic transport"/>
    <property type="evidence" value="ECO:0007669"/>
    <property type="project" value="TreeGrafter"/>
</dbReference>
<dbReference type="SMART" id="SM00368">
    <property type="entry name" value="LRR_RI"/>
    <property type="match status" value="7"/>
</dbReference>
<dbReference type="SUPFAM" id="SSF52047">
    <property type="entry name" value="RNI-like"/>
    <property type="match status" value="2"/>
</dbReference>
<dbReference type="SMART" id="SM00365">
    <property type="entry name" value="LRR_SD22"/>
    <property type="match status" value="6"/>
</dbReference>
<accession>A0A6A5C255</accession>
<evidence type="ECO:0000256" key="2">
    <source>
        <dbReference type="ARBA" id="ARBA00022614"/>
    </source>
</evidence>
<reference evidence="4 5" key="1">
    <citation type="journal article" date="2019" name="Sci. Rep.">
        <title>Nanopore sequencing improves the draft genome of the human pathogenic amoeba Naegleria fowleri.</title>
        <authorList>
            <person name="Liechti N."/>
            <person name="Schurch N."/>
            <person name="Bruggmann R."/>
            <person name="Wittwer M."/>
        </authorList>
    </citation>
    <scope>NUCLEOTIDE SEQUENCE [LARGE SCALE GENOMIC DNA]</scope>
    <source>
        <strain evidence="4 5">ATCC 30894</strain>
    </source>
</reference>
<dbReference type="GO" id="GO:0031267">
    <property type="term" value="F:small GTPase binding"/>
    <property type="evidence" value="ECO:0007669"/>
    <property type="project" value="TreeGrafter"/>
</dbReference>
<gene>
    <name evidence="4" type="ORF">FDP41_013107</name>
</gene>
<dbReference type="PANTHER" id="PTHR24113">
    <property type="entry name" value="RAN GTPASE-ACTIVATING PROTEIN 1"/>
    <property type="match status" value="1"/>
</dbReference>
<dbReference type="PROSITE" id="PS51450">
    <property type="entry name" value="LRR"/>
    <property type="match status" value="1"/>
</dbReference>
<proteinExistence type="predicted"/>
<organism evidence="4 5">
    <name type="scientific">Naegleria fowleri</name>
    <name type="common">Brain eating amoeba</name>
    <dbReference type="NCBI Taxonomy" id="5763"/>
    <lineage>
        <taxon>Eukaryota</taxon>
        <taxon>Discoba</taxon>
        <taxon>Heterolobosea</taxon>
        <taxon>Tetramitia</taxon>
        <taxon>Eutetramitia</taxon>
        <taxon>Vahlkampfiidae</taxon>
        <taxon>Naegleria</taxon>
    </lineage>
</organism>
<dbReference type="OrthoDB" id="333024at2759"/>
<evidence type="ECO:0000256" key="3">
    <source>
        <dbReference type="ARBA" id="ARBA00022737"/>
    </source>
</evidence>
<keyword evidence="5" id="KW-1185">Reference proteome</keyword>
<keyword evidence="2" id="KW-0433">Leucine-rich repeat</keyword>
<dbReference type="GO" id="GO:0005096">
    <property type="term" value="F:GTPase activator activity"/>
    <property type="evidence" value="ECO:0007669"/>
    <property type="project" value="UniProtKB-KW"/>
</dbReference>
<dbReference type="PANTHER" id="PTHR24113:SF12">
    <property type="entry name" value="RAN GTPASE-ACTIVATING PROTEIN 1"/>
    <property type="match status" value="1"/>
</dbReference>